<feature type="binding site" evidence="7">
    <location>
        <position position="163"/>
    </location>
    <ligand>
        <name>S-adenosyl-L-methionine</name>
        <dbReference type="ChEBI" id="CHEBI:59789"/>
    </ligand>
</feature>
<keyword evidence="10" id="KW-1185">Reference proteome</keyword>
<feature type="active site" description="Proton acceptor" evidence="7">
    <location>
        <position position="271"/>
    </location>
</feature>
<evidence type="ECO:0000256" key="1">
    <source>
        <dbReference type="ARBA" id="ARBA00012770"/>
    </source>
</evidence>
<dbReference type="PANTHER" id="PTHR16121">
    <property type="entry name" value="CAP-SPECIFIC MRNA (NUCLEOSIDE-2'-O-)-METHYLTRANSFERASE 1-RELATED"/>
    <property type="match status" value="1"/>
</dbReference>
<keyword evidence="3 7" id="KW-0489">Methyltransferase</keyword>
<dbReference type="SUPFAM" id="SSF53335">
    <property type="entry name" value="S-adenosyl-L-methionine-dependent methyltransferases"/>
    <property type="match status" value="1"/>
</dbReference>
<dbReference type="InterPro" id="IPR050851">
    <property type="entry name" value="mRNA_Cap_2O-Ribose_MeTrfase"/>
</dbReference>
<reference evidence="9" key="2">
    <citation type="submission" date="2020-05" db="UniProtKB">
        <authorList>
            <consortium name="EnsemblMetazoa"/>
        </authorList>
    </citation>
    <scope>IDENTIFICATION</scope>
    <source>
        <strain evidence="9">Epiroticus2</strain>
    </source>
</reference>
<dbReference type="AlphaFoldDB" id="A0A182PL76"/>
<evidence type="ECO:0000313" key="10">
    <source>
        <dbReference type="Proteomes" id="UP000075885"/>
    </source>
</evidence>
<dbReference type="Gene3D" id="3.40.50.12760">
    <property type="match status" value="1"/>
</dbReference>
<accession>A0A182PL76</accession>
<keyword evidence="4 7" id="KW-0808">Transferase</keyword>
<dbReference type="InterPro" id="IPR029063">
    <property type="entry name" value="SAM-dependent_MTases_sf"/>
</dbReference>
<dbReference type="GO" id="GO:0005737">
    <property type="term" value="C:cytoplasm"/>
    <property type="evidence" value="ECO:0007669"/>
    <property type="project" value="TreeGrafter"/>
</dbReference>
<reference evidence="10" key="1">
    <citation type="submission" date="2013-03" db="EMBL/GenBank/DDBJ databases">
        <title>The Genome Sequence of Anopheles epiroticus epiroticus2.</title>
        <authorList>
            <consortium name="The Broad Institute Genomics Platform"/>
            <person name="Neafsey D.E."/>
            <person name="Howell P."/>
            <person name="Walker B."/>
            <person name="Young S.K."/>
            <person name="Zeng Q."/>
            <person name="Gargeya S."/>
            <person name="Fitzgerald M."/>
            <person name="Haas B."/>
            <person name="Abouelleil A."/>
            <person name="Allen A.W."/>
            <person name="Alvarado L."/>
            <person name="Arachchi H.M."/>
            <person name="Berlin A.M."/>
            <person name="Chapman S.B."/>
            <person name="Gainer-Dewar J."/>
            <person name="Goldberg J."/>
            <person name="Griggs A."/>
            <person name="Gujja S."/>
            <person name="Hansen M."/>
            <person name="Howarth C."/>
            <person name="Imamovic A."/>
            <person name="Ireland A."/>
            <person name="Larimer J."/>
            <person name="McCowan C."/>
            <person name="Murphy C."/>
            <person name="Pearson M."/>
            <person name="Poon T.W."/>
            <person name="Priest M."/>
            <person name="Roberts A."/>
            <person name="Saif S."/>
            <person name="Shea T."/>
            <person name="Sisk P."/>
            <person name="Sykes S."/>
            <person name="Wortman J."/>
            <person name="Nusbaum C."/>
            <person name="Birren B."/>
        </authorList>
    </citation>
    <scope>NUCLEOTIDE SEQUENCE [LARGE SCALE GENOMIC DNA]</scope>
    <source>
        <strain evidence="10">Epiroticus2</strain>
    </source>
</reference>
<feature type="domain" description="Adrift-type SAM-dependent 2'-O-MTase" evidence="8">
    <location>
        <begin position="107"/>
        <end position="318"/>
    </location>
</feature>
<protein>
    <recommendedName>
        <fullName evidence="2">Cap-specific mRNA (nucleoside-2'-O-)-methyltransferase 2</fullName>
        <ecNumber evidence="1">2.1.1.296</ecNumber>
    </recommendedName>
</protein>
<dbReference type="GO" id="GO:0120550">
    <property type="term" value="F:methyltransferase cap2 activity"/>
    <property type="evidence" value="ECO:0007669"/>
    <property type="project" value="UniProtKB-EC"/>
</dbReference>
<dbReference type="GO" id="GO:0006370">
    <property type="term" value="P:7-methylguanosine mRNA capping"/>
    <property type="evidence" value="ECO:0007669"/>
    <property type="project" value="TreeGrafter"/>
</dbReference>
<dbReference type="STRING" id="199890.A0A182PL76"/>
<sequence>MEFHSSKIVVPEEDVLLREKIYQEAAVQFQKKFQFQSLPEKAPLPPLDTLYRGNPYVVPSLEVQKRRLNEVKNRLNDFEISHWHQHTRKRSSLLPILNELRYRVKAEFVTQAFAKLYECVYAYDLVDRYRNELCSVHLCEAPGAFVTGLNHYIRLHCAPRTQWNWFACTLNPYYEGNCPGNMIPDDRFILHTLDSWCFGADGTGDIMVRENRDAIISRSKRFPAVHLVTADGSIDCLNVPEEQEERVAKLHLAETVLALGLLSPGQHFVLKMFTLFEHPSVSLLYLLNHCFDELHVFKPCTSKPGNSEVYIVAKHYRQPDGIEQYLDTIYSNLQNGTNAMFDQSTVKETFLEQLHTCATQFVQWQTDVIESNIRFYRVNDPLEDHRLTIFKQTILEIFFTHYHITPIRNNERIVQRTKVSEGLNINQKESRGTFNERVQQAAVVDGNATEQYRSLKERLDYLTLTRQLFQPDATLNDIPPNGFAAVQHQLAFAIGKPIERVKSSKFALIACIRLLNDTVDLYRRMVRQQDICYPQEDTITVTGNNITICIVSYPSITNIAHHEKELFRTIVRTLLNLIDQSYITPLPLEPVTDPRLENGPLELVLQNWLPLTQVSVGLLYLLRQYVFEEVEQASPTRLVFRGLRKSGLTNLVGMHDAVLKAYTKASTSQQVAASAKSVLAIVPIKVLLCGGFQYALLNYNNALCLFYCARLLDELSALA</sequence>
<dbReference type="GO" id="GO:0005634">
    <property type="term" value="C:nucleus"/>
    <property type="evidence" value="ECO:0007669"/>
    <property type="project" value="TreeGrafter"/>
</dbReference>
<dbReference type="Pfam" id="PF01728">
    <property type="entry name" value="FtsJ"/>
    <property type="match status" value="1"/>
</dbReference>
<dbReference type="InterPro" id="IPR025807">
    <property type="entry name" value="Adrift-typ_MeTrfase"/>
</dbReference>
<dbReference type="VEuPathDB" id="VectorBase:AEPI007693"/>
<evidence type="ECO:0000256" key="6">
    <source>
        <dbReference type="ARBA" id="ARBA00049477"/>
    </source>
</evidence>
<evidence type="ECO:0000256" key="4">
    <source>
        <dbReference type="ARBA" id="ARBA00022679"/>
    </source>
</evidence>
<dbReference type="Proteomes" id="UP000075885">
    <property type="component" value="Unassembled WGS sequence"/>
</dbReference>
<keyword evidence="5 7" id="KW-0949">S-adenosyl-L-methionine</keyword>
<dbReference type="EC" id="2.1.1.296" evidence="1"/>
<evidence type="ECO:0000256" key="7">
    <source>
        <dbReference type="PROSITE-ProRule" id="PRU00946"/>
    </source>
</evidence>
<proteinExistence type="predicted"/>
<organism evidence="9 10">
    <name type="scientific">Anopheles epiroticus</name>
    <dbReference type="NCBI Taxonomy" id="199890"/>
    <lineage>
        <taxon>Eukaryota</taxon>
        <taxon>Metazoa</taxon>
        <taxon>Ecdysozoa</taxon>
        <taxon>Arthropoda</taxon>
        <taxon>Hexapoda</taxon>
        <taxon>Insecta</taxon>
        <taxon>Pterygota</taxon>
        <taxon>Neoptera</taxon>
        <taxon>Endopterygota</taxon>
        <taxon>Diptera</taxon>
        <taxon>Nematocera</taxon>
        <taxon>Culicoidea</taxon>
        <taxon>Culicidae</taxon>
        <taxon>Anophelinae</taxon>
        <taxon>Anopheles</taxon>
    </lineage>
</organism>
<evidence type="ECO:0000256" key="3">
    <source>
        <dbReference type="ARBA" id="ARBA00022603"/>
    </source>
</evidence>
<evidence type="ECO:0000256" key="2">
    <source>
        <dbReference type="ARBA" id="ARBA00021134"/>
    </source>
</evidence>
<feature type="binding site" evidence="7">
    <location>
        <position position="143"/>
    </location>
    <ligand>
        <name>S-adenosyl-L-methionine</name>
        <dbReference type="ChEBI" id="CHEBI:59789"/>
    </ligand>
</feature>
<dbReference type="GO" id="GO:0032259">
    <property type="term" value="P:methylation"/>
    <property type="evidence" value="ECO:0007669"/>
    <property type="project" value="UniProtKB-KW"/>
</dbReference>
<evidence type="ECO:0000313" key="9">
    <source>
        <dbReference type="EnsemblMetazoa" id="AEPI007693-PA"/>
    </source>
</evidence>
<dbReference type="GO" id="GO:0004483">
    <property type="term" value="F:methyltransferase cap1 activity"/>
    <property type="evidence" value="ECO:0007669"/>
    <property type="project" value="UniProtKB-ARBA"/>
</dbReference>
<feature type="binding site" evidence="7">
    <location>
        <position position="231"/>
    </location>
    <ligand>
        <name>S-adenosyl-L-methionine</name>
        <dbReference type="ChEBI" id="CHEBI:59789"/>
    </ligand>
</feature>
<dbReference type="PROSITE" id="PS51614">
    <property type="entry name" value="SAM_MT_ADRIFT"/>
    <property type="match status" value="1"/>
</dbReference>
<comment type="catalytic activity">
    <reaction evidence="6">
        <text>a 5'-end (N(7)-methyl 5'-triphosphoguanosine)-(2'-O-methyl-ribonucleoside)-(ribonucleotide) in mRNA + S-adenosyl-L-methionine = a 5'-end (N(7)-methyl 5'-triphosphoguanosine)-(2'-O-methyl-ribonucleoside)-(2'-O-methyl-ribonucleotide) in mRNA + S-adenosyl-L-homocysteine + H(+)</text>
        <dbReference type="Rhea" id="RHEA:67024"/>
        <dbReference type="Rhea" id="RHEA-COMP:17169"/>
        <dbReference type="Rhea" id="RHEA-COMP:17170"/>
        <dbReference type="ChEBI" id="CHEBI:15378"/>
        <dbReference type="ChEBI" id="CHEBI:57856"/>
        <dbReference type="ChEBI" id="CHEBI:59789"/>
        <dbReference type="ChEBI" id="CHEBI:167612"/>
        <dbReference type="ChEBI" id="CHEBI:167614"/>
        <dbReference type="EC" id="2.1.1.296"/>
    </reaction>
</comment>
<evidence type="ECO:0000256" key="5">
    <source>
        <dbReference type="ARBA" id="ARBA00022691"/>
    </source>
</evidence>
<dbReference type="EnsemblMetazoa" id="AEPI007693-RA">
    <property type="protein sequence ID" value="AEPI007693-PA"/>
    <property type="gene ID" value="AEPI007693"/>
</dbReference>
<evidence type="ECO:0000259" key="8">
    <source>
        <dbReference type="PROSITE" id="PS51614"/>
    </source>
</evidence>
<dbReference type="PANTHER" id="PTHR16121:SF2">
    <property type="entry name" value="CAP-SPECIFIC MRNA (NUCLEOSIDE-2'-O-)-METHYLTRANSFERASE 2"/>
    <property type="match status" value="1"/>
</dbReference>
<dbReference type="InterPro" id="IPR002877">
    <property type="entry name" value="RNA_MeTrfase_FtsJ_dom"/>
</dbReference>
<name>A0A182PL76_9DIPT</name>